<reference evidence="8" key="1">
    <citation type="submission" date="2020-05" db="EMBL/GenBank/DDBJ databases">
        <authorList>
            <person name="Chiriac C."/>
            <person name="Salcher M."/>
            <person name="Ghai R."/>
            <person name="Kavagutti S V."/>
        </authorList>
    </citation>
    <scope>NUCLEOTIDE SEQUENCE</scope>
</reference>
<dbReference type="InterPro" id="IPR001640">
    <property type="entry name" value="Lgt"/>
</dbReference>
<evidence type="ECO:0000256" key="3">
    <source>
        <dbReference type="ARBA" id="ARBA00022692"/>
    </source>
</evidence>
<accession>A0A6J6SNY6</accession>
<keyword evidence="1" id="KW-1003">Cell membrane</keyword>
<evidence type="ECO:0000256" key="7">
    <source>
        <dbReference type="SAM" id="Phobius"/>
    </source>
</evidence>
<evidence type="ECO:0000256" key="1">
    <source>
        <dbReference type="ARBA" id="ARBA00022475"/>
    </source>
</evidence>
<keyword evidence="3 7" id="KW-0812">Transmembrane</keyword>
<proteinExistence type="predicted"/>
<feature type="region of interest" description="Disordered" evidence="6">
    <location>
        <begin position="80"/>
        <end position="136"/>
    </location>
</feature>
<evidence type="ECO:0000313" key="8">
    <source>
        <dbReference type="EMBL" id="CAB4736480.1"/>
    </source>
</evidence>
<protein>
    <submittedName>
        <fullName evidence="8">Unannotated protein</fullName>
    </submittedName>
</protein>
<evidence type="ECO:0000256" key="6">
    <source>
        <dbReference type="SAM" id="MobiDB-lite"/>
    </source>
</evidence>
<dbReference type="EMBL" id="CAEZYW010000057">
    <property type="protein sequence ID" value="CAB4736480.1"/>
    <property type="molecule type" value="Genomic_DNA"/>
</dbReference>
<keyword evidence="2" id="KW-0808">Transferase</keyword>
<keyword evidence="5 7" id="KW-0472">Membrane</keyword>
<name>A0A6J6SNY6_9ZZZZ</name>
<dbReference type="PANTHER" id="PTHR30589">
    <property type="entry name" value="PROLIPOPROTEIN DIACYLGLYCERYL TRANSFERASE"/>
    <property type="match status" value="1"/>
</dbReference>
<dbReference type="GO" id="GO:0005886">
    <property type="term" value="C:plasma membrane"/>
    <property type="evidence" value="ECO:0007669"/>
    <property type="project" value="InterPro"/>
</dbReference>
<evidence type="ECO:0000256" key="5">
    <source>
        <dbReference type="ARBA" id="ARBA00023136"/>
    </source>
</evidence>
<evidence type="ECO:0000256" key="2">
    <source>
        <dbReference type="ARBA" id="ARBA00022679"/>
    </source>
</evidence>
<dbReference type="GO" id="GO:0042158">
    <property type="term" value="P:lipoprotein biosynthetic process"/>
    <property type="evidence" value="ECO:0007669"/>
    <property type="project" value="InterPro"/>
</dbReference>
<evidence type="ECO:0000256" key="4">
    <source>
        <dbReference type="ARBA" id="ARBA00022989"/>
    </source>
</evidence>
<dbReference type="PANTHER" id="PTHR30589:SF0">
    <property type="entry name" value="PHOSPHATIDYLGLYCEROL--PROLIPOPROTEIN DIACYLGLYCERYL TRANSFERASE"/>
    <property type="match status" value="1"/>
</dbReference>
<sequence>MVGVALVLIWADRRFKMGHGRVFALYVLLYCTGRLWIESLRIDSANTVLGLRLNIWTSIIVGLGALAYLVISSRLRPGREQIQTSESAEAQGSAQSQGSAESRESADMPAEGPSAGQADASAEDDAQPPSTAGSQP</sequence>
<gene>
    <name evidence="8" type="ORF">UFOPK2786_00519</name>
</gene>
<dbReference type="Pfam" id="PF01790">
    <property type="entry name" value="LGT"/>
    <property type="match status" value="1"/>
</dbReference>
<feature type="transmembrane region" description="Helical" evidence="7">
    <location>
        <begin position="49"/>
        <end position="71"/>
    </location>
</feature>
<dbReference type="GO" id="GO:0008961">
    <property type="term" value="F:phosphatidylglycerol-prolipoprotein diacylglyceryl transferase activity"/>
    <property type="evidence" value="ECO:0007669"/>
    <property type="project" value="InterPro"/>
</dbReference>
<feature type="transmembrane region" description="Helical" evidence="7">
    <location>
        <begin position="20"/>
        <end position="37"/>
    </location>
</feature>
<feature type="compositionally biased region" description="Low complexity" evidence="6">
    <location>
        <begin position="85"/>
        <end position="100"/>
    </location>
</feature>
<organism evidence="8">
    <name type="scientific">freshwater metagenome</name>
    <dbReference type="NCBI Taxonomy" id="449393"/>
    <lineage>
        <taxon>unclassified sequences</taxon>
        <taxon>metagenomes</taxon>
        <taxon>ecological metagenomes</taxon>
    </lineage>
</organism>
<keyword evidence="4 7" id="KW-1133">Transmembrane helix</keyword>
<dbReference type="AlphaFoldDB" id="A0A6J6SNY6"/>